<organism evidence="2 3">
    <name type="scientific">Thermodesulfobium narugense DSM 14796</name>
    <dbReference type="NCBI Taxonomy" id="747365"/>
    <lineage>
        <taxon>Bacteria</taxon>
        <taxon>Pseudomonadati</taxon>
        <taxon>Thermodesulfobiota</taxon>
        <taxon>Thermodesulfobiia</taxon>
        <taxon>Thermodesulfobiales</taxon>
        <taxon>Thermodesulfobiaceae</taxon>
        <taxon>Thermodesulfobium</taxon>
    </lineage>
</organism>
<dbReference type="InterPro" id="IPR006597">
    <property type="entry name" value="Sel1-like"/>
</dbReference>
<dbReference type="EMBL" id="CP002690">
    <property type="protein sequence ID" value="AEE14202.1"/>
    <property type="molecule type" value="Genomic_DNA"/>
</dbReference>
<dbReference type="Pfam" id="PF00069">
    <property type="entry name" value="Pkinase"/>
    <property type="match status" value="1"/>
</dbReference>
<dbReference type="InterPro" id="IPR008271">
    <property type="entry name" value="Ser/Thr_kinase_AS"/>
</dbReference>
<sequence>MIFCRVCGYGPISEEVKVCPVCGTSVVDKAFSGTRTLSIMALASGTLLQNGKYRIEDVIIQGGFSFTYSAIQTMLDAKVAIKELFALGATRQGSVVIFDSDSSESIGEFLNEGRILARLNHPGIVKVLDFFEENNTAYLVMEFLDGESLSLLLNRVGKIPENEALNYIKQVAQALKVVHDAGLLHQDVKPDNLILTKEGRIVIVDFGSARQFIAEKTGNYDRIVTPGFAPLEQYGQRVRRGPYTDVYSLCANFYTLIKGFPPPPAPDRLQTLRELDLSGVNPKIARIISKGLEVNVNNRIRSMDELLAMIDEIESKSSVVDRTISREVLQREEDVSFDDRKLFSNNENVFSQEEVLDIDILEIENQEDPKVLFEIGLKYLLGFGVTRNFDIAFKCFREASGKGNVEALYRLGLMYLHGQGTYQDDKMAFKYFKDASEKGNADAMYRLGWMYEYGRGTSQDDKMAFKYFKDASEKGNADAMYHLGLMYLHGQGTYQDDKMAFKYFKDASEKGNADAMYRLGWMYEYGRGTSQDDKMAKYWYEKSKDLGNIDSKNKLESFLPGINSKKNKGSFFGRIFKNIFGS</sequence>
<dbReference type="eggNOG" id="COG0790">
    <property type="taxonomic scope" value="Bacteria"/>
</dbReference>
<keyword evidence="2" id="KW-0723">Serine/threonine-protein kinase</keyword>
<feature type="domain" description="Protein kinase" evidence="1">
    <location>
        <begin position="53"/>
        <end position="310"/>
    </location>
</feature>
<dbReference type="HOGENOM" id="CLU_468448_0_0_9"/>
<dbReference type="KEGG" id="tnr:Thena_0564"/>
<keyword evidence="2" id="KW-0808">Transferase</keyword>
<dbReference type="Proteomes" id="UP000011765">
    <property type="component" value="Chromosome"/>
</dbReference>
<dbReference type="SUPFAM" id="SSF56112">
    <property type="entry name" value="Protein kinase-like (PK-like)"/>
    <property type="match status" value="1"/>
</dbReference>
<dbReference type="SMART" id="SM00220">
    <property type="entry name" value="S_TKc"/>
    <property type="match status" value="1"/>
</dbReference>
<dbReference type="CDD" id="cd14014">
    <property type="entry name" value="STKc_PknB_like"/>
    <property type="match status" value="1"/>
</dbReference>
<keyword evidence="3" id="KW-1185">Reference proteome</keyword>
<dbReference type="Pfam" id="PF08238">
    <property type="entry name" value="Sel1"/>
    <property type="match status" value="5"/>
</dbReference>
<dbReference type="SUPFAM" id="SSF81901">
    <property type="entry name" value="HCP-like"/>
    <property type="match status" value="1"/>
</dbReference>
<dbReference type="InterPro" id="IPR050767">
    <property type="entry name" value="Sel1_AlgK"/>
</dbReference>
<gene>
    <name evidence="2" type="ORF">Thena_0564</name>
</gene>
<reference evidence="2 3" key="1">
    <citation type="submission" date="2011-04" db="EMBL/GenBank/DDBJ databases">
        <title>The complete genome of Thermodesulfobium narugense DSM 14796.</title>
        <authorList>
            <consortium name="US DOE Joint Genome Institute (JGI-PGF)"/>
            <person name="Lucas S."/>
            <person name="Han J."/>
            <person name="Lapidus A."/>
            <person name="Bruce D."/>
            <person name="Goodwin L."/>
            <person name="Pitluck S."/>
            <person name="Peters L."/>
            <person name="Kyrpides N."/>
            <person name="Mavromatis K."/>
            <person name="Pagani I."/>
            <person name="Ivanova N."/>
            <person name="Ovchinnikova G."/>
            <person name="Zhang X."/>
            <person name="Saunders L."/>
            <person name="Detter J.C."/>
            <person name="Tapia R."/>
            <person name="Han C."/>
            <person name="Land M."/>
            <person name="Hauser L."/>
            <person name="Markowitz V."/>
            <person name="Cheng J.-F."/>
            <person name="Hugenholtz P."/>
            <person name="Woyke T."/>
            <person name="Wu D."/>
            <person name="Spring S."/>
            <person name="Schroeder M."/>
            <person name="Brambilla E."/>
            <person name="Klenk H.-P."/>
            <person name="Eisen J.A."/>
        </authorList>
    </citation>
    <scope>NUCLEOTIDE SEQUENCE [LARGE SCALE GENOMIC DNA]</scope>
    <source>
        <strain evidence="2 3">DSM 14796</strain>
    </source>
</reference>
<evidence type="ECO:0000313" key="3">
    <source>
        <dbReference type="Proteomes" id="UP000011765"/>
    </source>
</evidence>
<dbReference type="RefSeq" id="WP_013755929.1">
    <property type="nucleotide sequence ID" value="NC_015499.1"/>
</dbReference>
<keyword evidence="2" id="KW-0418">Kinase</keyword>
<proteinExistence type="predicted"/>
<dbReference type="OrthoDB" id="9788659at2"/>
<dbReference type="GO" id="GO:0005524">
    <property type="term" value="F:ATP binding"/>
    <property type="evidence" value="ECO:0007669"/>
    <property type="project" value="InterPro"/>
</dbReference>
<evidence type="ECO:0000259" key="1">
    <source>
        <dbReference type="PROSITE" id="PS50011"/>
    </source>
</evidence>
<dbReference type="STRING" id="747365.Thena_0564"/>
<dbReference type="AlphaFoldDB" id="M1E4I9"/>
<dbReference type="Gene3D" id="1.10.510.10">
    <property type="entry name" value="Transferase(Phosphotransferase) domain 1"/>
    <property type="match status" value="1"/>
</dbReference>
<dbReference type="SMART" id="SM00671">
    <property type="entry name" value="SEL1"/>
    <property type="match status" value="5"/>
</dbReference>
<dbReference type="GO" id="GO:0004674">
    <property type="term" value="F:protein serine/threonine kinase activity"/>
    <property type="evidence" value="ECO:0007669"/>
    <property type="project" value="UniProtKB-KW"/>
</dbReference>
<dbReference type="PANTHER" id="PTHR11102:SF160">
    <property type="entry name" value="ERAD-ASSOCIATED E3 UBIQUITIN-PROTEIN LIGASE COMPONENT HRD3"/>
    <property type="match status" value="1"/>
</dbReference>
<protein>
    <submittedName>
        <fullName evidence="2">Serine/threonine protein kinase</fullName>
    </submittedName>
</protein>
<evidence type="ECO:0000313" key="2">
    <source>
        <dbReference type="EMBL" id="AEE14202.1"/>
    </source>
</evidence>
<dbReference type="Gene3D" id="3.30.200.20">
    <property type="entry name" value="Phosphorylase Kinase, domain 1"/>
    <property type="match status" value="1"/>
</dbReference>
<dbReference type="PROSITE" id="PS00108">
    <property type="entry name" value="PROTEIN_KINASE_ST"/>
    <property type="match status" value="1"/>
</dbReference>
<dbReference type="PANTHER" id="PTHR11102">
    <property type="entry name" value="SEL-1-LIKE PROTEIN"/>
    <property type="match status" value="1"/>
</dbReference>
<dbReference type="eggNOG" id="COG0515">
    <property type="taxonomic scope" value="Bacteria"/>
</dbReference>
<dbReference type="PROSITE" id="PS50011">
    <property type="entry name" value="PROTEIN_KINASE_DOM"/>
    <property type="match status" value="1"/>
</dbReference>
<dbReference type="InterPro" id="IPR000719">
    <property type="entry name" value="Prot_kinase_dom"/>
</dbReference>
<name>M1E4I9_9BACT</name>
<dbReference type="InterPro" id="IPR011009">
    <property type="entry name" value="Kinase-like_dom_sf"/>
</dbReference>
<dbReference type="InterPro" id="IPR011990">
    <property type="entry name" value="TPR-like_helical_dom_sf"/>
</dbReference>
<dbReference type="Gene3D" id="1.25.40.10">
    <property type="entry name" value="Tetratricopeptide repeat domain"/>
    <property type="match status" value="1"/>
</dbReference>
<accession>M1E4I9</accession>